<keyword evidence="1" id="KW-0472">Membrane</keyword>
<keyword evidence="2" id="KW-1185">Reference proteome</keyword>
<keyword evidence="1" id="KW-0812">Transmembrane</keyword>
<keyword evidence="1" id="KW-1133">Transmembrane helix</keyword>
<dbReference type="WBParaSite" id="SMUV_0000150701-mRNA-1">
    <property type="protein sequence ID" value="SMUV_0000150701-mRNA-1"/>
    <property type="gene ID" value="SMUV_0000150701"/>
</dbReference>
<evidence type="ECO:0000313" key="2">
    <source>
        <dbReference type="Proteomes" id="UP000046393"/>
    </source>
</evidence>
<organism evidence="2 3">
    <name type="scientific">Syphacia muris</name>
    <dbReference type="NCBI Taxonomy" id="451379"/>
    <lineage>
        <taxon>Eukaryota</taxon>
        <taxon>Metazoa</taxon>
        <taxon>Ecdysozoa</taxon>
        <taxon>Nematoda</taxon>
        <taxon>Chromadorea</taxon>
        <taxon>Rhabditida</taxon>
        <taxon>Spirurina</taxon>
        <taxon>Oxyuridomorpha</taxon>
        <taxon>Oxyuroidea</taxon>
        <taxon>Oxyuridae</taxon>
        <taxon>Syphacia</taxon>
    </lineage>
</organism>
<dbReference type="Proteomes" id="UP000046393">
    <property type="component" value="Unplaced"/>
</dbReference>
<accession>A0A0N5ABI1</accession>
<dbReference type="AlphaFoldDB" id="A0A0N5ABI1"/>
<reference evidence="3" key="1">
    <citation type="submission" date="2017-02" db="UniProtKB">
        <authorList>
            <consortium name="WormBaseParasite"/>
        </authorList>
    </citation>
    <scope>IDENTIFICATION</scope>
</reference>
<evidence type="ECO:0000313" key="3">
    <source>
        <dbReference type="WBParaSite" id="SMUV_0000150701-mRNA-1"/>
    </source>
</evidence>
<name>A0A0N5ABI1_9BILA</name>
<proteinExistence type="predicted"/>
<feature type="transmembrane region" description="Helical" evidence="1">
    <location>
        <begin position="61"/>
        <end position="81"/>
    </location>
</feature>
<protein>
    <submittedName>
        <fullName evidence="3">Caveolin</fullName>
    </submittedName>
</protein>
<sequence>MNGWMDGWMDVWRMDCMWIERQTHSGWICLVVGAACLLASSLCLLMAVCLSCSICHSIFISFVLANSILAAAAAATADTYFK</sequence>
<evidence type="ECO:0000256" key="1">
    <source>
        <dbReference type="SAM" id="Phobius"/>
    </source>
</evidence>